<proteinExistence type="predicted"/>
<sequence>MLYHREIQPIEVTIEVAIEVAIKEAIKANYLSH</sequence>
<protein>
    <submittedName>
        <fullName evidence="1">Uncharacterized protein</fullName>
    </submittedName>
</protein>
<reference evidence="1 2" key="1">
    <citation type="journal article" date="2016" name="Front. Microbiol.">
        <title>Genomic Insight into the Host-Endosymbiont Relationship of Endozoicomonas montiporae CL-33(T) with its Coral Host.</title>
        <authorList>
            <person name="Ding J.-Y."/>
            <person name="Shiu J.-H."/>
            <person name="Chen W.-M."/>
            <person name="Chiang Y.-R."/>
            <person name="Tang S.-L."/>
        </authorList>
    </citation>
    <scope>NUCLEOTIDE SEQUENCE [LARGE SCALE GENOMIC DNA]</scope>
    <source>
        <strain evidence="1 2">CL-33</strain>
    </source>
</reference>
<dbReference type="KEGG" id="emp:EZMO1_3321"/>
<evidence type="ECO:0000313" key="2">
    <source>
        <dbReference type="Proteomes" id="UP000071065"/>
    </source>
</evidence>
<dbReference type="EMBL" id="CP013251">
    <property type="protein sequence ID" value="AMO57318.1"/>
    <property type="molecule type" value="Genomic_DNA"/>
</dbReference>
<name>A0A142BEZ2_9GAMM</name>
<accession>A0A142BEZ2</accession>
<gene>
    <name evidence="1" type="ORF">EZMO1_3321</name>
</gene>
<dbReference type="AlphaFoldDB" id="A0A142BEZ2"/>
<organism evidence="1 2">
    <name type="scientific">Endozoicomonas montiporae CL-33</name>
    <dbReference type="NCBI Taxonomy" id="570277"/>
    <lineage>
        <taxon>Bacteria</taxon>
        <taxon>Pseudomonadati</taxon>
        <taxon>Pseudomonadota</taxon>
        <taxon>Gammaproteobacteria</taxon>
        <taxon>Oceanospirillales</taxon>
        <taxon>Endozoicomonadaceae</taxon>
        <taxon>Endozoicomonas</taxon>
    </lineage>
</organism>
<dbReference type="Proteomes" id="UP000071065">
    <property type="component" value="Chromosome"/>
</dbReference>
<evidence type="ECO:0000313" key="1">
    <source>
        <dbReference type="EMBL" id="AMO57318.1"/>
    </source>
</evidence>